<evidence type="ECO:0000313" key="9">
    <source>
        <dbReference type="Proteomes" id="UP000680638"/>
    </source>
</evidence>
<keyword evidence="2" id="KW-0813">Transport</keyword>
<feature type="transmembrane region" description="Helical" evidence="6">
    <location>
        <begin position="73"/>
        <end position="90"/>
    </location>
</feature>
<keyword evidence="4 6" id="KW-1133">Transmembrane helix</keyword>
<dbReference type="InterPro" id="IPR052524">
    <property type="entry name" value="MFS_Cyanate_Porter"/>
</dbReference>
<feature type="transmembrane region" description="Helical" evidence="6">
    <location>
        <begin position="366"/>
        <end position="384"/>
    </location>
</feature>
<dbReference type="Pfam" id="PF07690">
    <property type="entry name" value="MFS_1"/>
    <property type="match status" value="1"/>
</dbReference>
<gene>
    <name evidence="8" type="ORF">J21TS3_12370</name>
</gene>
<keyword evidence="5 6" id="KW-0472">Membrane</keyword>
<evidence type="ECO:0000259" key="7">
    <source>
        <dbReference type="PROSITE" id="PS50850"/>
    </source>
</evidence>
<feature type="transmembrane region" description="Helical" evidence="6">
    <location>
        <begin position="212"/>
        <end position="233"/>
    </location>
</feature>
<feature type="transmembrane region" description="Helical" evidence="6">
    <location>
        <begin position="127"/>
        <end position="146"/>
    </location>
</feature>
<dbReference type="PROSITE" id="PS50850">
    <property type="entry name" value="MFS"/>
    <property type="match status" value="1"/>
</dbReference>
<feature type="transmembrane region" description="Helical" evidence="6">
    <location>
        <begin position="158"/>
        <end position="177"/>
    </location>
</feature>
<organism evidence="8 9">
    <name type="scientific">Paenibacillus cookii</name>
    <dbReference type="NCBI Taxonomy" id="157839"/>
    <lineage>
        <taxon>Bacteria</taxon>
        <taxon>Bacillati</taxon>
        <taxon>Bacillota</taxon>
        <taxon>Bacilli</taxon>
        <taxon>Bacillales</taxon>
        <taxon>Paenibacillaceae</taxon>
        <taxon>Paenibacillus</taxon>
    </lineage>
</organism>
<feature type="transmembrane region" description="Helical" evidence="6">
    <location>
        <begin position="96"/>
        <end position="115"/>
    </location>
</feature>
<evidence type="ECO:0000256" key="5">
    <source>
        <dbReference type="ARBA" id="ARBA00023136"/>
    </source>
</evidence>
<comment type="caution">
    <text evidence="8">The sequence shown here is derived from an EMBL/GenBank/DDBJ whole genome shotgun (WGS) entry which is preliminary data.</text>
</comment>
<reference evidence="8 9" key="1">
    <citation type="submission" date="2021-03" db="EMBL/GenBank/DDBJ databases">
        <title>Antimicrobial resistance genes in bacteria isolated from Japanese honey, and their potential for conferring macrolide and lincosamide resistance in the American foulbrood pathogen Paenibacillus larvae.</title>
        <authorList>
            <person name="Okamoto M."/>
            <person name="Kumagai M."/>
            <person name="Kanamori H."/>
            <person name="Takamatsu D."/>
        </authorList>
    </citation>
    <scope>NUCLEOTIDE SEQUENCE [LARGE SCALE GENOMIC DNA]</scope>
    <source>
        <strain evidence="8 9">J21TS3</strain>
    </source>
</reference>
<dbReference type="Proteomes" id="UP000680638">
    <property type="component" value="Unassembled WGS sequence"/>
</dbReference>
<evidence type="ECO:0000256" key="4">
    <source>
        <dbReference type="ARBA" id="ARBA00022989"/>
    </source>
</evidence>
<dbReference type="PANTHER" id="PTHR23523:SF2">
    <property type="entry name" value="2-NITROIMIDAZOLE TRANSPORTER"/>
    <property type="match status" value="1"/>
</dbReference>
<feature type="domain" description="Major facilitator superfamily (MFS) profile" evidence="7">
    <location>
        <begin position="2"/>
        <end position="389"/>
    </location>
</feature>
<evidence type="ECO:0000256" key="2">
    <source>
        <dbReference type="ARBA" id="ARBA00022448"/>
    </source>
</evidence>
<sequence>MRFVYLIAALFLASLNLRPVITSVSPLLRTIQDSLGMSGAEASLLTSLPVLCMGFFAPAAVKLSNRLSIERTIAYCLLLIGLATAARYYAYSAWLMLLTAFLAGAGIAVIGPLLSGFIKKNFSNPSAIVGVYSMAMVVGAALGSGLSVSLQNALGHSWQASAASWSLLAVIALLLWWRPVKKTPARAEAAAISSVPTNPAGGFKLPLKNKRAWLLTSFFGMMAFMFYSLTAWLPPIVQEQGYDKHTAGMILTLFTLIQIPVSFLLPILVSRFQHRVVWLVGCAAMELAGLLLTQLHVTPWLTCIFLGIGAGGLFPMALMLPIDESASMDEANALSAMTQSGGYIFASLGPLSVGFIHDITGGFPPALFGLMIVVVIMILIQLKIGNRKIRTVRSEDAPLLSNNR</sequence>
<dbReference type="RefSeq" id="WP_212948406.1">
    <property type="nucleotide sequence ID" value="NZ_BORW01000004.1"/>
</dbReference>
<feature type="transmembrane region" description="Helical" evidence="6">
    <location>
        <begin position="43"/>
        <end position="61"/>
    </location>
</feature>
<evidence type="ECO:0000313" key="8">
    <source>
        <dbReference type="EMBL" id="GIO66416.1"/>
    </source>
</evidence>
<name>A0ABQ4LT16_9BACL</name>
<keyword evidence="3 6" id="KW-0812">Transmembrane</keyword>
<dbReference type="InterPro" id="IPR020846">
    <property type="entry name" value="MFS_dom"/>
</dbReference>
<evidence type="ECO:0000256" key="1">
    <source>
        <dbReference type="ARBA" id="ARBA00004651"/>
    </source>
</evidence>
<keyword evidence="9" id="KW-1185">Reference proteome</keyword>
<protein>
    <submittedName>
        <fullName evidence="8">MFS transporter</fullName>
    </submittedName>
</protein>
<dbReference type="Gene3D" id="1.20.1250.20">
    <property type="entry name" value="MFS general substrate transporter like domains"/>
    <property type="match status" value="1"/>
</dbReference>
<evidence type="ECO:0000256" key="6">
    <source>
        <dbReference type="SAM" id="Phobius"/>
    </source>
</evidence>
<dbReference type="CDD" id="cd17339">
    <property type="entry name" value="MFS_NIMT_CynX_like"/>
    <property type="match status" value="1"/>
</dbReference>
<dbReference type="EMBL" id="BORW01000004">
    <property type="protein sequence ID" value="GIO66416.1"/>
    <property type="molecule type" value="Genomic_DNA"/>
</dbReference>
<dbReference type="InterPro" id="IPR011701">
    <property type="entry name" value="MFS"/>
</dbReference>
<dbReference type="PANTHER" id="PTHR23523">
    <property type="match status" value="1"/>
</dbReference>
<feature type="transmembrane region" description="Helical" evidence="6">
    <location>
        <begin position="299"/>
        <end position="320"/>
    </location>
</feature>
<dbReference type="InterPro" id="IPR036259">
    <property type="entry name" value="MFS_trans_sf"/>
</dbReference>
<accession>A0ABQ4LT16</accession>
<proteinExistence type="predicted"/>
<feature type="transmembrane region" description="Helical" evidence="6">
    <location>
        <begin position="276"/>
        <end position="293"/>
    </location>
</feature>
<feature type="transmembrane region" description="Helical" evidence="6">
    <location>
        <begin position="341"/>
        <end position="360"/>
    </location>
</feature>
<evidence type="ECO:0000256" key="3">
    <source>
        <dbReference type="ARBA" id="ARBA00022692"/>
    </source>
</evidence>
<feature type="transmembrane region" description="Helical" evidence="6">
    <location>
        <begin position="245"/>
        <end position="269"/>
    </location>
</feature>
<dbReference type="SUPFAM" id="SSF103473">
    <property type="entry name" value="MFS general substrate transporter"/>
    <property type="match status" value="1"/>
</dbReference>
<comment type="subcellular location">
    <subcellularLocation>
        <location evidence="1">Cell membrane</location>
        <topology evidence="1">Multi-pass membrane protein</topology>
    </subcellularLocation>
</comment>